<evidence type="ECO:0000313" key="2">
    <source>
        <dbReference type="EMBL" id="VDN94100.1"/>
    </source>
</evidence>
<sequence>MNEAIAIVFFTASYECRMNEQWSCAGICVEPQSEQRSLGTNQQATAETHNLSGTDRTTPAASISTTTTPINFPNCSSPSSSSHPDCVTGSTSLSNSSAVDGRVLIPCSTVSLNKVEEQKSNSCSYEPSSSVPTDNILLSSSSGTLTDETYPSTSTADTSIFDEKATLQDCQLSRLIRRRCRFLLPSNISHKLLRIALKQPTTLKHLSITSVKVGESNLLPVVVNDATLSLLSLPYPSTGSEMNSLAGVPVNANATDRANIYDPYQSENGRHELTPSTSAGHIPGKRKAGVINNDIYQTGVGMHGYMGTVSGQSNATNTVASVKQQQSQTTSNTSSPLLVNLLRSSSPVANAGMHNLQHTHMSRPSAAPIMQHMSAPSPQTQGTVGYSSYPYMGQSTMNTPVQPGRMRPSATSVEVSHLTTSTHAHSEQQQMRPTQQEACFFVMSVLLLLSFEPMVDTVSHCVFQVNMERHQQVVATQQQSAPAQQLPQAYYPQYNQRRPMLAGFTVRGQIPQQHAVYAQQGQMMPPHYIHVQQQPRLTGQPLPVHFHQTVSLEHDAGSQMSVAAPPPKKRKRPTKKQLKEAEIAQQAAAAAAQQQFIMEQQMNSRVPSANAHTVDRPTVMSQVMHSGQPSVGITYAQHPQGYPSQTLRSPPAVPAQTGPIMQNPSSNPSFYQQQNVWVPQHQQQIMSQQRPQIMYSGQMHHHWQNSQSHHSRMIYPQTDSVSEMSAGSSGSVHTSPMTSRNASIDYSPASQSSSTMSPLYQQQQPNMTYQQPPNQQTPPSALTYSQSSPSQQQVSVPARPQQQQTIPMQMQESQQQQPPFSAEQQCLDMQPKSCLPVLQSGGDFEMDDELGANIADDCGDYNDLDSIEPMTESSEFGATLMASHQQQMQQRPANTQQHMQHHHHQQQQQQYYSRMLPPQNRYDIQSPMQHQSVGYMRQMCSETQMRQCSFPSTLGLSQQQQSLSRGYSSPQHQQQPPQGATNLFMSPPPQPSCSPSPYTPRSSPQKDSSNFTARQQQPRHIAVTHQQYAASPLSQQQSIRTPLSAPPTVHSQSQLHPTCGRIDDLRSSRSDGEATPRASTTDSNVASIEYDKDPINSTIDAVVMRALSDQDSFSSTSISNYFRGSRNRLSTNIQSSTAEQTGTSDRKMMGNNVNNSMRPVNAIKHQPGQFQSSQQAQQFSNTDAIEGSGVGASGSHNGQATGNSAFPSSKTPVSAQQLVSASRESFHGGNSEMHGLTLSARQQKDQRISDRIGDQRSNNTAEHHHLTNGHESLNMLKERGYVQSCNGVLPLSQSNDDERRLTGGLVSAVTITDVQQPQRSSPKVSGTARRNRRKADLSLEALSYDDEDEITVPTFAAYQGPYIRRVGGPGSIVVGCSGNTPTQPPFANISVQSAQNNFSATVARQQQIRKRRNCIETMVPTNYHLFESFLITVKNSFVMLCFRSVLFCSNGSSVRAQLSN</sequence>
<feature type="compositionally biased region" description="Basic and acidic residues" evidence="1">
    <location>
        <begin position="1242"/>
        <end position="1254"/>
    </location>
</feature>
<feature type="compositionally biased region" description="Low complexity" evidence="1">
    <location>
        <begin position="747"/>
        <end position="822"/>
    </location>
</feature>
<feature type="compositionally biased region" description="Pro residues" evidence="1">
    <location>
        <begin position="986"/>
        <end position="998"/>
    </location>
</feature>
<feature type="compositionally biased region" description="Basic and acidic residues" evidence="1">
    <location>
        <begin position="1061"/>
        <end position="1074"/>
    </location>
</feature>
<feature type="region of interest" description="Disordered" evidence="1">
    <location>
        <begin position="265"/>
        <end position="286"/>
    </location>
</feature>
<dbReference type="STRING" id="6280.A0A0N4TVR5"/>
<accession>A0A0N4TVR5</accession>
<feature type="compositionally biased region" description="Polar residues" evidence="1">
    <location>
        <begin position="1001"/>
        <end position="1041"/>
    </location>
</feature>
<feature type="compositionally biased region" description="Polar residues" evidence="1">
    <location>
        <begin position="885"/>
        <end position="895"/>
    </location>
</feature>
<feature type="region of interest" description="Disordered" evidence="1">
    <location>
        <begin position="720"/>
        <end position="822"/>
    </location>
</feature>
<feature type="region of interest" description="Disordered" evidence="1">
    <location>
        <begin position="555"/>
        <end position="577"/>
    </location>
</feature>
<protein>
    <submittedName>
        <fullName evidence="4">RING-type domain-containing protein</fullName>
    </submittedName>
</protein>
<feature type="compositionally biased region" description="Polar residues" evidence="1">
    <location>
        <begin position="1194"/>
        <end position="1223"/>
    </location>
</feature>
<dbReference type="Proteomes" id="UP000278627">
    <property type="component" value="Unassembled WGS sequence"/>
</dbReference>
<feature type="compositionally biased region" description="Basic residues" evidence="1">
    <location>
        <begin position="567"/>
        <end position="576"/>
    </location>
</feature>
<dbReference type="EMBL" id="UZAD01013333">
    <property type="protein sequence ID" value="VDN94100.1"/>
    <property type="molecule type" value="Genomic_DNA"/>
</dbReference>
<keyword evidence="3" id="KW-1185">Reference proteome</keyword>
<organism evidence="4">
    <name type="scientific">Brugia pahangi</name>
    <name type="common">Filarial nematode worm</name>
    <dbReference type="NCBI Taxonomy" id="6280"/>
    <lineage>
        <taxon>Eukaryota</taxon>
        <taxon>Metazoa</taxon>
        <taxon>Ecdysozoa</taxon>
        <taxon>Nematoda</taxon>
        <taxon>Chromadorea</taxon>
        <taxon>Rhabditida</taxon>
        <taxon>Spirurina</taxon>
        <taxon>Spiruromorpha</taxon>
        <taxon>Filarioidea</taxon>
        <taxon>Onchocercidae</taxon>
        <taxon>Brugia</taxon>
    </lineage>
</organism>
<feature type="compositionally biased region" description="Low complexity" evidence="1">
    <location>
        <begin position="720"/>
        <end position="732"/>
    </location>
</feature>
<evidence type="ECO:0000313" key="4">
    <source>
        <dbReference type="WBParaSite" id="BPAG_0001298601-mRNA-1"/>
    </source>
</evidence>
<gene>
    <name evidence="2" type="ORF">BPAG_LOCUS12914</name>
</gene>
<evidence type="ECO:0000256" key="1">
    <source>
        <dbReference type="SAM" id="MobiDB-lite"/>
    </source>
</evidence>
<proteinExistence type="predicted"/>
<feature type="region of interest" description="Disordered" evidence="1">
    <location>
        <begin position="952"/>
        <end position="1089"/>
    </location>
</feature>
<dbReference type="WBParaSite" id="BPAG_0001298601-mRNA-1">
    <property type="protein sequence ID" value="BPAG_0001298601-mRNA-1"/>
    <property type="gene ID" value="BPAG_0001298601"/>
</dbReference>
<feature type="compositionally biased region" description="Polar residues" evidence="1">
    <location>
        <begin position="1129"/>
        <end position="1143"/>
    </location>
</feature>
<evidence type="ECO:0000313" key="3">
    <source>
        <dbReference type="Proteomes" id="UP000278627"/>
    </source>
</evidence>
<feature type="region of interest" description="Disordered" evidence="1">
    <location>
        <begin position="38"/>
        <end position="80"/>
    </location>
</feature>
<feature type="region of interest" description="Disordered" evidence="1">
    <location>
        <begin position="885"/>
        <end position="911"/>
    </location>
</feature>
<feature type="region of interest" description="Disordered" evidence="1">
    <location>
        <begin position="1184"/>
        <end position="1269"/>
    </location>
</feature>
<feature type="compositionally biased region" description="Polar residues" evidence="1">
    <location>
        <begin position="733"/>
        <end position="744"/>
    </location>
</feature>
<feature type="compositionally biased region" description="Low complexity" evidence="1">
    <location>
        <begin position="57"/>
        <end position="80"/>
    </location>
</feature>
<feature type="compositionally biased region" description="Low complexity" evidence="1">
    <location>
        <begin position="952"/>
        <end position="978"/>
    </location>
</feature>
<feature type="compositionally biased region" description="Polar residues" evidence="1">
    <location>
        <begin position="38"/>
        <end position="56"/>
    </location>
</feature>
<feature type="region of interest" description="Disordered" evidence="1">
    <location>
        <begin position="1129"/>
        <end position="1149"/>
    </location>
</feature>
<reference evidence="2 3" key="2">
    <citation type="submission" date="2018-11" db="EMBL/GenBank/DDBJ databases">
        <authorList>
            <consortium name="Pathogen Informatics"/>
        </authorList>
    </citation>
    <scope>NUCLEOTIDE SEQUENCE [LARGE SCALE GENOMIC DNA]</scope>
</reference>
<name>A0A0N4TVR5_BRUPA</name>
<feature type="compositionally biased region" description="Polar residues" evidence="1">
    <location>
        <begin position="1077"/>
        <end position="1086"/>
    </location>
</feature>
<reference evidence="4" key="1">
    <citation type="submission" date="2017-02" db="UniProtKB">
        <authorList>
            <consortium name="WormBaseParasite"/>
        </authorList>
    </citation>
    <scope>IDENTIFICATION</scope>
</reference>